<organism evidence="8 9">
    <name type="scientific">Saccharophagus degradans</name>
    <dbReference type="NCBI Taxonomy" id="86304"/>
    <lineage>
        <taxon>Bacteria</taxon>
        <taxon>Pseudomonadati</taxon>
        <taxon>Pseudomonadota</taxon>
        <taxon>Gammaproteobacteria</taxon>
        <taxon>Cellvibrionales</taxon>
        <taxon>Cellvibrionaceae</taxon>
        <taxon>Saccharophagus</taxon>
    </lineage>
</organism>
<evidence type="ECO:0000256" key="5">
    <source>
        <dbReference type="HAMAP-Rule" id="MF_01637"/>
    </source>
</evidence>
<dbReference type="RefSeq" id="WP_303490457.1">
    <property type="nucleotide sequence ID" value="NZ_JAUOPB010000001.1"/>
</dbReference>
<feature type="binding site" evidence="5">
    <location>
        <position position="164"/>
    </location>
    <ligand>
        <name>[4Fe-4S] cluster</name>
        <dbReference type="ChEBI" id="CHEBI:49883"/>
    </ligand>
</feature>
<sequence length="203" mass="22234">MSQTMSDQAQLNVNITESAQTYLKGLLESQNEEGTGIRMFVSKPGTPQAETCIAYCRPGEEKEGDIIVELNGFKAYFEGRSVPFLDEAKVDYAADKMGGQLTIRAPNSKMPKITDDSTIEDRINYVLYNEVNPGLAAHGGNVSLEAITDDMHIVLKFGGGCQGCSAVDMTLKQGVEKTLMERVPEIKGVRDATDHTDKSHAYY</sequence>
<accession>A0AAW7X1I1</accession>
<dbReference type="Pfam" id="PF01106">
    <property type="entry name" value="NifU"/>
    <property type="match status" value="1"/>
</dbReference>
<dbReference type="Gene3D" id="2.60.300.12">
    <property type="entry name" value="HesB-like domain"/>
    <property type="match status" value="1"/>
</dbReference>
<comment type="subunit">
    <text evidence="5">Homodimer.</text>
</comment>
<protein>
    <recommendedName>
        <fullName evidence="5">Fe/S biogenesis protein NfuA</fullName>
    </recommendedName>
</protein>
<name>A0AAW7X1I1_9GAMM</name>
<evidence type="ECO:0000259" key="7">
    <source>
        <dbReference type="Pfam" id="PF01521"/>
    </source>
</evidence>
<dbReference type="Proteomes" id="UP001169760">
    <property type="component" value="Unassembled WGS sequence"/>
</dbReference>
<dbReference type="EMBL" id="JAUOPB010000001">
    <property type="protein sequence ID" value="MDO6421190.1"/>
    <property type="molecule type" value="Genomic_DNA"/>
</dbReference>
<gene>
    <name evidence="5 8" type="primary">nfuA</name>
    <name evidence="8" type="ORF">Q4521_01760</name>
</gene>
<dbReference type="Gene3D" id="3.30.300.130">
    <property type="entry name" value="Fe-S cluster assembly (FSCA)"/>
    <property type="match status" value="1"/>
</dbReference>
<dbReference type="GO" id="GO:0051539">
    <property type="term" value="F:4 iron, 4 sulfur cluster binding"/>
    <property type="evidence" value="ECO:0007669"/>
    <property type="project" value="UniProtKB-UniRule"/>
</dbReference>
<dbReference type="Pfam" id="PF01521">
    <property type="entry name" value="Fe-S_biosyn"/>
    <property type="match status" value="1"/>
</dbReference>
<dbReference type="InterPro" id="IPR000361">
    <property type="entry name" value="ATAP_core_dom"/>
</dbReference>
<proteinExistence type="inferred from homology"/>
<dbReference type="AlphaFoldDB" id="A0AAW7X1I1"/>
<keyword evidence="2 5" id="KW-0479">Metal-binding</keyword>
<comment type="caution">
    <text evidence="8">The sequence shown here is derived from an EMBL/GenBank/DDBJ whole genome shotgun (WGS) entry which is preliminary data.</text>
</comment>
<dbReference type="NCBIfam" id="TIGR03341">
    <property type="entry name" value="YhgI_GntY"/>
    <property type="match status" value="1"/>
</dbReference>
<feature type="domain" description="NIF system FeS cluster assembly NifU C-terminal" evidence="6">
    <location>
        <begin position="123"/>
        <end position="189"/>
    </location>
</feature>
<evidence type="ECO:0000256" key="4">
    <source>
        <dbReference type="ARBA" id="ARBA00023014"/>
    </source>
</evidence>
<comment type="similarity">
    <text evidence="5">Belongs to the NfuA family.</text>
</comment>
<feature type="domain" description="Core" evidence="7">
    <location>
        <begin position="12"/>
        <end position="109"/>
    </location>
</feature>
<keyword evidence="4 5" id="KW-0411">Iron-sulfur</keyword>
<dbReference type="GO" id="GO:0005506">
    <property type="term" value="F:iron ion binding"/>
    <property type="evidence" value="ECO:0007669"/>
    <property type="project" value="InterPro"/>
</dbReference>
<comment type="function">
    <text evidence="5">Involved in iron-sulfur cluster biogenesis. Binds a 4Fe-4S cluster, can transfer this cluster to apoproteins, and thereby intervenes in the maturation of Fe/S proteins. Could also act as a scaffold/chaperone for damaged Fe/S proteins.</text>
</comment>
<evidence type="ECO:0000259" key="6">
    <source>
        <dbReference type="Pfam" id="PF01106"/>
    </source>
</evidence>
<dbReference type="PANTHER" id="PTHR11178:SF51">
    <property type="entry name" value="FE_S BIOGENESIS PROTEIN NFUA"/>
    <property type="match status" value="1"/>
</dbReference>
<comment type="cofactor">
    <cofactor evidence="5">
        <name>[4Fe-4S] cluster</name>
        <dbReference type="ChEBI" id="CHEBI:49883"/>
    </cofactor>
    <text evidence="5">Binds 1 [4Fe-4S] cluster per subunit. The cluster is presumably bound at the interface of two monomers.</text>
</comment>
<dbReference type="HAMAP" id="MF_01637">
    <property type="entry name" value="Fe_S_biogen_NfuA"/>
    <property type="match status" value="1"/>
</dbReference>
<evidence type="ECO:0000256" key="3">
    <source>
        <dbReference type="ARBA" id="ARBA00023004"/>
    </source>
</evidence>
<dbReference type="InterPro" id="IPR001075">
    <property type="entry name" value="NIF_FeS_clus_asmbl_NifU_C"/>
</dbReference>
<dbReference type="PANTHER" id="PTHR11178">
    <property type="entry name" value="IRON-SULFUR CLUSTER SCAFFOLD PROTEIN NFU-RELATED"/>
    <property type="match status" value="1"/>
</dbReference>
<dbReference type="InterPro" id="IPR035903">
    <property type="entry name" value="HesB-like_dom_sf"/>
</dbReference>
<dbReference type="SUPFAM" id="SSF117916">
    <property type="entry name" value="Fe-S cluster assembly (FSCA) domain-like"/>
    <property type="match status" value="1"/>
</dbReference>
<evidence type="ECO:0000313" key="9">
    <source>
        <dbReference type="Proteomes" id="UP001169760"/>
    </source>
</evidence>
<dbReference type="InterPro" id="IPR017726">
    <property type="entry name" value="Fe/S_biogenesis_protein_NfuA"/>
</dbReference>
<dbReference type="GO" id="GO:0051604">
    <property type="term" value="P:protein maturation"/>
    <property type="evidence" value="ECO:0007669"/>
    <property type="project" value="UniProtKB-UniRule"/>
</dbReference>
<evidence type="ECO:0000313" key="8">
    <source>
        <dbReference type="EMBL" id="MDO6421190.1"/>
    </source>
</evidence>
<dbReference type="InterPro" id="IPR034904">
    <property type="entry name" value="FSCA_dom_sf"/>
</dbReference>
<dbReference type="GO" id="GO:0016226">
    <property type="term" value="P:iron-sulfur cluster assembly"/>
    <property type="evidence" value="ECO:0007669"/>
    <property type="project" value="UniProtKB-UniRule"/>
</dbReference>
<evidence type="ECO:0000256" key="2">
    <source>
        <dbReference type="ARBA" id="ARBA00022723"/>
    </source>
</evidence>
<feature type="binding site" evidence="5">
    <location>
        <position position="161"/>
    </location>
    <ligand>
        <name>[4Fe-4S] cluster</name>
        <dbReference type="ChEBI" id="CHEBI:49883"/>
    </ligand>
</feature>
<keyword evidence="1 5" id="KW-0004">4Fe-4S</keyword>
<evidence type="ECO:0000256" key="1">
    <source>
        <dbReference type="ARBA" id="ARBA00022485"/>
    </source>
</evidence>
<keyword evidence="3 5" id="KW-0408">Iron</keyword>
<reference evidence="8" key="1">
    <citation type="submission" date="2023-07" db="EMBL/GenBank/DDBJ databases">
        <title>Genome content predicts the carbon catabolic preferences of heterotrophic bacteria.</title>
        <authorList>
            <person name="Gralka M."/>
        </authorList>
    </citation>
    <scope>NUCLEOTIDE SEQUENCE</scope>
    <source>
        <strain evidence="8">I3M17_2</strain>
    </source>
</reference>
<dbReference type="SUPFAM" id="SSF89360">
    <property type="entry name" value="HesB-like domain"/>
    <property type="match status" value="1"/>
</dbReference>